<dbReference type="EMBL" id="RCHU02000011">
    <property type="protein sequence ID" value="KAL3576285.1"/>
    <property type="molecule type" value="Genomic_DNA"/>
</dbReference>
<dbReference type="Proteomes" id="UP000309997">
    <property type="component" value="Unassembled WGS sequence"/>
</dbReference>
<evidence type="ECO:0000313" key="2">
    <source>
        <dbReference type="Proteomes" id="UP000309997"/>
    </source>
</evidence>
<organism evidence="1 2">
    <name type="scientific">Populus alba</name>
    <name type="common">White poplar</name>
    <dbReference type="NCBI Taxonomy" id="43335"/>
    <lineage>
        <taxon>Eukaryota</taxon>
        <taxon>Viridiplantae</taxon>
        <taxon>Streptophyta</taxon>
        <taxon>Embryophyta</taxon>
        <taxon>Tracheophyta</taxon>
        <taxon>Spermatophyta</taxon>
        <taxon>Magnoliopsida</taxon>
        <taxon>eudicotyledons</taxon>
        <taxon>Gunneridae</taxon>
        <taxon>Pentapetalae</taxon>
        <taxon>rosids</taxon>
        <taxon>fabids</taxon>
        <taxon>Malpighiales</taxon>
        <taxon>Salicaceae</taxon>
        <taxon>Saliceae</taxon>
        <taxon>Populus</taxon>
    </lineage>
</organism>
<name>A0ACC4BCP9_POPAL</name>
<keyword evidence="2" id="KW-1185">Reference proteome</keyword>
<reference evidence="1 2" key="1">
    <citation type="journal article" date="2024" name="Plant Biotechnol. J.">
        <title>Genome and CRISPR/Cas9 system of a widespread forest tree (Populus alba) in the world.</title>
        <authorList>
            <person name="Liu Y.J."/>
            <person name="Jiang P.F."/>
            <person name="Han X.M."/>
            <person name="Li X.Y."/>
            <person name="Wang H.M."/>
            <person name="Wang Y.J."/>
            <person name="Wang X.X."/>
            <person name="Zeng Q.Y."/>
        </authorList>
    </citation>
    <scope>NUCLEOTIDE SEQUENCE [LARGE SCALE GENOMIC DNA]</scope>
    <source>
        <strain evidence="2">cv. PAL-ZL1</strain>
    </source>
</reference>
<evidence type="ECO:0000313" key="1">
    <source>
        <dbReference type="EMBL" id="KAL3576285.1"/>
    </source>
</evidence>
<sequence length="127" mass="14456">MAVSFQFLKENQPDAGFFMWSLVVALITAINLKIIFSSVTVGDSFLCHKELCNATPNCKSDKRGRSMDHQYIEIPDKTSSTKEEDKKHDGVDEMLTDFMQRRVLEAAYISRGGGKELRITKIFQMTQ</sequence>
<accession>A0ACC4BCP9</accession>
<gene>
    <name evidence="1" type="ORF">D5086_021568</name>
</gene>
<proteinExistence type="predicted"/>
<comment type="caution">
    <text evidence="1">The sequence shown here is derived from an EMBL/GenBank/DDBJ whole genome shotgun (WGS) entry which is preliminary data.</text>
</comment>
<protein>
    <submittedName>
        <fullName evidence="1">Uncharacterized protein</fullName>
    </submittedName>
</protein>